<keyword evidence="1" id="KW-0446">Lipid-binding</keyword>
<dbReference type="PANTHER" id="PTHR23310:SF53">
    <property type="entry name" value="ACYL-COA-BINDING DOMAIN-CONTAINING PROTEIN 4"/>
    <property type="match status" value="1"/>
</dbReference>
<dbReference type="Proteomes" id="UP000261540">
    <property type="component" value="Unplaced"/>
</dbReference>
<organism evidence="3 4">
    <name type="scientific">Paramormyrops kingsleyae</name>
    <dbReference type="NCBI Taxonomy" id="1676925"/>
    <lineage>
        <taxon>Eukaryota</taxon>
        <taxon>Metazoa</taxon>
        <taxon>Chordata</taxon>
        <taxon>Craniata</taxon>
        <taxon>Vertebrata</taxon>
        <taxon>Euteleostomi</taxon>
        <taxon>Actinopterygii</taxon>
        <taxon>Neopterygii</taxon>
        <taxon>Teleostei</taxon>
        <taxon>Osteoglossocephala</taxon>
        <taxon>Osteoglossomorpha</taxon>
        <taxon>Osteoglossiformes</taxon>
        <taxon>Mormyridae</taxon>
        <taxon>Paramormyrops</taxon>
    </lineage>
</organism>
<proteinExistence type="predicted"/>
<dbReference type="PANTHER" id="PTHR23310">
    <property type="entry name" value="ACYL-COA-BINDING PROTEIN, ACBP"/>
    <property type="match status" value="1"/>
</dbReference>
<dbReference type="SUPFAM" id="SSF47027">
    <property type="entry name" value="Acyl-CoA binding protein"/>
    <property type="match status" value="1"/>
</dbReference>
<dbReference type="InterPro" id="IPR014352">
    <property type="entry name" value="FERM/acyl-CoA-bd_prot_sf"/>
</dbReference>
<evidence type="ECO:0000313" key="3">
    <source>
        <dbReference type="Ensembl" id="ENSPKIP00000017140.1"/>
    </source>
</evidence>
<sequence length="87" mass="9991">CSRQYVFQKCILSVCGSPSPGVYRPSYDVMLRFYGLYKQAVCGPCRRSRPGFWDPVGRYKWDAWSRLGEMSSEAAMTAYARLKNNYG</sequence>
<dbReference type="GO" id="GO:0000062">
    <property type="term" value="F:fatty-acyl-CoA binding"/>
    <property type="evidence" value="ECO:0007669"/>
    <property type="project" value="InterPro"/>
</dbReference>
<dbReference type="Gene3D" id="1.20.80.10">
    <property type="match status" value="1"/>
</dbReference>
<dbReference type="PROSITE" id="PS51228">
    <property type="entry name" value="ACB_2"/>
    <property type="match status" value="1"/>
</dbReference>
<dbReference type="AlphaFoldDB" id="A0A3B3RGY7"/>
<evidence type="ECO:0000256" key="1">
    <source>
        <dbReference type="ARBA" id="ARBA00023121"/>
    </source>
</evidence>
<reference evidence="3" key="2">
    <citation type="submission" date="2025-09" db="UniProtKB">
        <authorList>
            <consortium name="Ensembl"/>
        </authorList>
    </citation>
    <scope>IDENTIFICATION</scope>
</reference>
<evidence type="ECO:0000313" key="4">
    <source>
        <dbReference type="Proteomes" id="UP000261540"/>
    </source>
</evidence>
<feature type="domain" description="ACB" evidence="2">
    <location>
        <begin position="1"/>
        <end position="87"/>
    </location>
</feature>
<dbReference type="Ensembl" id="ENSPKIT00000041647.1">
    <property type="protein sequence ID" value="ENSPKIP00000017140.1"/>
    <property type="gene ID" value="ENSPKIG00000003043.1"/>
</dbReference>
<dbReference type="GeneTree" id="ENSGT00940000160739"/>
<dbReference type="InterPro" id="IPR035984">
    <property type="entry name" value="Acyl-CoA-binding_sf"/>
</dbReference>
<keyword evidence="4" id="KW-1185">Reference proteome</keyword>
<dbReference type="GO" id="GO:0006631">
    <property type="term" value="P:fatty acid metabolic process"/>
    <property type="evidence" value="ECO:0007669"/>
    <property type="project" value="TreeGrafter"/>
</dbReference>
<evidence type="ECO:0000259" key="2">
    <source>
        <dbReference type="PROSITE" id="PS51228"/>
    </source>
</evidence>
<dbReference type="InterPro" id="IPR000582">
    <property type="entry name" value="Acyl-CoA-binding_protein"/>
</dbReference>
<protein>
    <submittedName>
        <fullName evidence="3">Acyl-CoA binding domain containing 4</fullName>
    </submittedName>
</protein>
<dbReference type="Pfam" id="PF00887">
    <property type="entry name" value="ACBP"/>
    <property type="match status" value="1"/>
</dbReference>
<dbReference type="PRINTS" id="PR00689">
    <property type="entry name" value="ACOABINDINGP"/>
</dbReference>
<name>A0A3B3RGY7_9TELE</name>
<accession>A0A3B3RGY7</accession>
<dbReference type="GO" id="GO:0005737">
    <property type="term" value="C:cytoplasm"/>
    <property type="evidence" value="ECO:0007669"/>
    <property type="project" value="TreeGrafter"/>
</dbReference>
<reference evidence="3" key="1">
    <citation type="submission" date="2025-08" db="UniProtKB">
        <authorList>
            <consortium name="Ensembl"/>
        </authorList>
    </citation>
    <scope>IDENTIFICATION</scope>
</reference>